<reference evidence="1 2" key="2">
    <citation type="submission" date="2010-03" db="EMBL/GenBank/DDBJ databases">
        <authorList>
            <person name="Pajon A."/>
        </authorList>
    </citation>
    <scope>NUCLEOTIDE SEQUENCE [LARGE SCALE GENOMIC DNA]</scope>
    <source>
        <strain evidence="1 2">GD/7</strain>
    </source>
</reference>
<reference evidence="1 2" key="1">
    <citation type="submission" date="2010-03" db="EMBL/GenBank/DDBJ databases">
        <title>The genome sequence of Coprococcus catus GD/7.</title>
        <authorList>
            <consortium name="metaHIT consortium -- http://www.metahit.eu/"/>
            <person name="Pajon A."/>
            <person name="Turner K."/>
            <person name="Parkhill J."/>
            <person name="Duncan S."/>
            <person name="Flint H."/>
        </authorList>
    </citation>
    <scope>NUCLEOTIDE SEQUENCE [LARGE SCALE GENOMIC DNA]</scope>
    <source>
        <strain evidence="1 2">GD/7</strain>
    </source>
</reference>
<protein>
    <submittedName>
        <fullName evidence="1">Uncharacterized protein</fullName>
    </submittedName>
</protein>
<evidence type="ECO:0000313" key="1">
    <source>
        <dbReference type="EMBL" id="CBK81582.1"/>
    </source>
</evidence>
<dbReference type="AlphaFoldDB" id="D4JB61"/>
<accession>D4JB61</accession>
<dbReference type="EMBL" id="FP929038">
    <property type="protein sequence ID" value="CBK81582.1"/>
    <property type="molecule type" value="Genomic_DNA"/>
</dbReference>
<name>D4JB61_9FIRM</name>
<dbReference type="KEGG" id="cct:CC1_30110"/>
<gene>
    <name evidence="1" type="ORF">CC1_30110</name>
</gene>
<dbReference type="HOGENOM" id="CLU_2733093_0_0_9"/>
<organism evidence="1 2">
    <name type="scientific">Coprococcus catus GD/7</name>
    <dbReference type="NCBI Taxonomy" id="717962"/>
    <lineage>
        <taxon>Bacteria</taxon>
        <taxon>Bacillati</taxon>
        <taxon>Bacillota</taxon>
        <taxon>Clostridia</taxon>
        <taxon>Lachnospirales</taxon>
        <taxon>Lachnospiraceae</taxon>
        <taxon>Coprococcus</taxon>
    </lineage>
</organism>
<proteinExistence type="predicted"/>
<dbReference type="Proteomes" id="UP000008798">
    <property type="component" value="Chromosome"/>
</dbReference>
<sequence>MGANFCHPFRYKKTPENLDFPGTFALLPSKNLRFSSVTGFRPMTSNEKKLRLMQAWAKLFIFDVAWLMAIA</sequence>
<evidence type="ECO:0000313" key="2">
    <source>
        <dbReference type="Proteomes" id="UP000008798"/>
    </source>
</evidence>